<reference evidence="2 3" key="2">
    <citation type="submission" date="2010-03" db="EMBL/GenBank/DDBJ databases">
        <authorList>
            <person name="Pajon A."/>
        </authorList>
    </citation>
    <scope>NUCLEOTIDE SEQUENCE [LARGE SCALE GENOMIC DNA]</scope>
    <source>
        <strain evidence="2 3">V10Sc8a</strain>
    </source>
</reference>
<reference evidence="2 3" key="1">
    <citation type="submission" date="2010-03" db="EMBL/GenBank/DDBJ databases">
        <title>The genome sequence of Eubacterium siraeum V10Sc8a.</title>
        <authorList>
            <consortium name="metaHIT consortium -- http://www.metahit.eu/"/>
            <person name="Pajon A."/>
            <person name="Turner K."/>
            <person name="Parkhill J."/>
            <person name="Duncan S."/>
            <person name="Flint H."/>
        </authorList>
    </citation>
    <scope>NUCLEOTIDE SEQUENCE [LARGE SCALE GENOMIC DNA]</scope>
    <source>
        <strain evidence="2 3">V10Sc8a</strain>
    </source>
</reference>
<dbReference type="Proteomes" id="UP000007050">
    <property type="component" value="Chromosome"/>
</dbReference>
<evidence type="ECO:0000313" key="2">
    <source>
        <dbReference type="EMBL" id="CBL35185.1"/>
    </source>
</evidence>
<dbReference type="KEGG" id="esr:ES1_23570"/>
<evidence type="ECO:0000313" key="3">
    <source>
        <dbReference type="Proteomes" id="UP000007050"/>
    </source>
</evidence>
<sequence length="340" mass="40217">MKWESYSHPISDIRDWDNNHRLELKPDFQRNEVWSRAAQIMLIDTIIKGIPIPKIYIKSIMNNGNTYRVVIDGQQRLTAILKFVKNKLRLSKPYSGDYEGCLFSDLPDEVQNEILRYKIDINEIFNPSEEEIRDLYSRVNKYTVQLNKQELRRADFPGRFIKLAEELSESEFFEDAKIFSTKQRRRMLDVEYVEELLTILTDGVQDKKEYLDDVCEKYMEMDNADEIAEKFTSIITDIQTIFDPSIMPIGETRFRQKSDFYSLFACIADLQQCGTIKTDRLQTVRLSLQEMNEQIGPQSEDDDYREYATRCLSDANSIANRQWRINFLKTRLEDCYKEEA</sequence>
<proteinExistence type="predicted"/>
<gene>
    <name evidence="2" type="ORF">ES1_23570</name>
</gene>
<dbReference type="PANTHER" id="PTHR39639:SF1">
    <property type="entry name" value="DUF262 DOMAIN-CONTAINING PROTEIN"/>
    <property type="match status" value="1"/>
</dbReference>
<dbReference type="PATRIC" id="fig|717961.3.peg.2488"/>
<dbReference type="PANTHER" id="PTHR39639">
    <property type="entry name" value="CHROMOSOME 16, WHOLE GENOME SHOTGUN SEQUENCE"/>
    <property type="match status" value="1"/>
</dbReference>
<evidence type="ECO:0000259" key="1">
    <source>
        <dbReference type="Pfam" id="PF03235"/>
    </source>
</evidence>
<dbReference type="BioCyc" id="ESIR717961:G136L-1970-MONOMER"/>
<feature type="domain" description="GmrSD restriction endonucleases N-terminal" evidence="1">
    <location>
        <begin position="24"/>
        <end position="156"/>
    </location>
</feature>
<accession>D4MN52</accession>
<dbReference type="InterPro" id="IPR004919">
    <property type="entry name" value="GmrSD_N"/>
</dbReference>
<dbReference type="Pfam" id="PF03235">
    <property type="entry name" value="GmrSD_N"/>
    <property type="match status" value="1"/>
</dbReference>
<dbReference type="AlphaFoldDB" id="D4MN52"/>
<organism evidence="2 3">
    <name type="scientific">[Eubacterium] siraeum V10Sc8a</name>
    <dbReference type="NCBI Taxonomy" id="717961"/>
    <lineage>
        <taxon>Bacteria</taxon>
        <taxon>Bacillati</taxon>
        <taxon>Bacillota</taxon>
        <taxon>Clostridia</taxon>
        <taxon>Eubacteriales</taxon>
        <taxon>Oscillospiraceae</taxon>
        <taxon>Oscillospiraceae incertae sedis</taxon>
    </lineage>
</organism>
<dbReference type="HOGENOM" id="CLU_038557_0_0_9"/>
<dbReference type="EMBL" id="FP929059">
    <property type="protein sequence ID" value="CBL35185.1"/>
    <property type="molecule type" value="Genomic_DNA"/>
</dbReference>
<name>D4MN52_9FIRM</name>
<protein>
    <recommendedName>
        <fullName evidence="1">GmrSD restriction endonucleases N-terminal domain-containing protein</fullName>
    </recommendedName>
</protein>